<evidence type="ECO:0000313" key="2">
    <source>
        <dbReference type="Proteomes" id="UP001597183"/>
    </source>
</evidence>
<keyword evidence="2" id="KW-1185">Reference proteome</keyword>
<protein>
    <recommendedName>
        <fullName evidence="3">Arsenate reductase</fullName>
    </recommendedName>
</protein>
<evidence type="ECO:0000313" key="1">
    <source>
        <dbReference type="EMBL" id="MFD1374214.1"/>
    </source>
</evidence>
<gene>
    <name evidence="1" type="ORF">ACFQ5G_53550</name>
</gene>
<organism evidence="1 2">
    <name type="scientific">Actinoplanes sichuanensis</name>
    <dbReference type="NCBI Taxonomy" id="512349"/>
    <lineage>
        <taxon>Bacteria</taxon>
        <taxon>Bacillati</taxon>
        <taxon>Actinomycetota</taxon>
        <taxon>Actinomycetes</taxon>
        <taxon>Micromonosporales</taxon>
        <taxon>Micromonosporaceae</taxon>
        <taxon>Actinoplanes</taxon>
    </lineage>
</organism>
<dbReference type="RefSeq" id="WP_317794187.1">
    <property type="nucleotide sequence ID" value="NZ_AP028461.1"/>
</dbReference>
<dbReference type="EMBL" id="JBHTMK010000079">
    <property type="protein sequence ID" value="MFD1374214.1"/>
    <property type="molecule type" value="Genomic_DNA"/>
</dbReference>
<reference evidence="2" key="1">
    <citation type="journal article" date="2019" name="Int. J. Syst. Evol. Microbiol.">
        <title>The Global Catalogue of Microorganisms (GCM) 10K type strain sequencing project: providing services to taxonomists for standard genome sequencing and annotation.</title>
        <authorList>
            <consortium name="The Broad Institute Genomics Platform"/>
            <consortium name="The Broad Institute Genome Sequencing Center for Infectious Disease"/>
            <person name="Wu L."/>
            <person name="Ma J."/>
        </authorList>
    </citation>
    <scope>NUCLEOTIDE SEQUENCE [LARGE SCALE GENOMIC DNA]</scope>
    <source>
        <strain evidence="2">CCM 7526</strain>
    </source>
</reference>
<dbReference type="Proteomes" id="UP001597183">
    <property type="component" value="Unassembled WGS sequence"/>
</dbReference>
<sequence length="126" mass="13163">MTAVEPGWVPEVCTLPSAEQPLRLAEFDDLFVTAVRAVDTTGPTRARLALAGPAGLAETVRDLTARESSCCSFFVFTVTAEPAGDGEAVTLDVEVPPPHAAVLTAFVRRASALAAGARADQWRAAP</sequence>
<comment type="caution">
    <text evidence="1">The sequence shown here is derived from an EMBL/GenBank/DDBJ whole genome shotgun (WGS) entry which is preliminary data.</text>
</comment>
<accession>A0ABW4ATI8</accession>
<proteinExistence type="predicted"/>
<name>A0ABW4ATI8_9ACTN</name>
<evidence type="ECO:0008006" key="3">
    <source>
        <dbReference type="Google" id="ProtNLM"/>
    </source>
</evidence>